<dbReference type="OrthoDB" id="10071402at2759"/>
<feature type="chain" id="PRO_5034631338" evidence="4">
    <location>
        <begin position="18"/>
        <end position="277"/>
    </location>
</feature>
<sequence length="277" mass="30724">MLSRLLLVFLFFVQTNSLPVLTDEKSQATKTDGETLLVRQRSNQETPIRMALDRKVNELVKGVAEMIMETVTNNKQLLDAKKEIAALKNENSALKAEWQFQSNVTTLLSDKLKTTMNSLKQSQDSQRELSSAVSSLQALQKNVSLSAVKDTPVAFTAGITSSSDSWSGDILVFPHVITNKGQGYDNSTGKFTAPRDGTYIFTLTAVSYNDNVINLDIVHDGVRKVRTDSTGFSRYQTGTNLVVLELDRGDAVWVKRYNGQGYWTHSVPLTTFSGFLL</sequence>
<dbReference type="GeneID" id="111113698"/>
<proteinExistence type="predicted"/>
<evidence type="ECO:0000313" key="7">
    <source>
        <dbReference type="RefSeq" id="XP_022307699.1"/>
    </source>
</evidence>
<reference evidence="7" key="2">
    <citation type="submission" date="2025-08" db="UniProtKB">
        <authorList>
            <consortium name="RefSeq"/>
        </authorList>
    </citation>
    <scope>IDENTIFICATION</scope>
    <source>
        <tissue evidence="7">Whole sample</tissue>
    </source>
</reference>
<dbReference type="RefSeq" id="XP_022307699.1">
    <property type="nucleotide sequence ID" value="XM_022451991.1"/>
</dbReference>
<dbReference type="PRINTS" id="PR00007">
    <property type="entry name" value="COMPLEMNTC1Q"/>
</dbReference>
<reference evidence="6" key="1">
    <citation type="submission" date="2024-06" db="UniProtKB">
        <authorList>
            <consortium name="RefSeq"/>
        </authorList>
    </citation>
    <scope>NUCLEOTIDE SEQUENCE [LARGE SCALE GENOMIC DNA]</scope>
</reference>
<dbReference type="PANTHER" id="PTHR22923:SF102">
    <property type="entry name" value="CEREBELLIN 13-RELATED"/>
    <property type="match status" value="1"/>
</dbReference>
<protein>
    <submittedName>
        <fullName evidence="7">Complement C1q-like protein 2</fullName>
    </submittedName>
</protein>
<dbReference type="PANTHER" id="PTHR22923">
    <property type="entry name" value="CEREBELLIN-RELATED"/>
    <property type="match status" value="1"/>
</dbReference>
<evidence type="ECO:0000256" key="4">
    <source>
        <dbReference type="SAM" id="SignalP"/>
    </source>
</evidence>
<evidence type="ECO:0000256" key="2">
    <source>
        <dbReference type="ARBA" id="ARBA00022525"/>
    </source>
</evidence>
<organism evidence="6 7">
    <name type="scientific">Crassostrea virginica</name>
    <name type="common">Eastern oyster</name>
    <dbReference type="NCBI Taxonomy" id="6565"/>
    <lineage>
        <taxon>Eukaryota</taxon>
        <taxon>Metazoa</taxon>
        <taxon>Spiralia</taxon>
        <taxon>Lophotrochozoa</taxon>
        <taxon>Mollusca</taxon>
        <taxon>Bivalvia</taxon>
        <taxon>Autobranchia</taxon>
        <taxon>Pteriomorphia</taxon>
        <taxon>Ostreida</taxon>
        <taxon>Ostreoidea</taxon>
        <taxon>Ostreidae</taxon>
        <taxon>Crassostrea</taxon>
    </lineage>
</organism>
<feature type="signal peptide" evidence="4">
    <location>
        <begin position="1"/>
        <end position="17"/>
    </location>
</feature>
<dbReference type="Proteomes" id="UP000694844">
    <property type="component" value="Chromosome 1"/>
</dbReference>
<keyword evidence="6" id="KW-1185">Reference proteome</keyword>
<dbReference type="Gene3D" id="2.60.120.40">
    <property type="match status" value="1"/>
</dbReference>
<evidence type="ECO:0000259" key="5">
    <source>
        <dbReference type="PROSITE" id="PS50871"/>
    </source>
</evidence>
<dbReference type="GO" id="GO:0005576">
    <property type="term" value="C:extracellular region"/>
    <property type="evidence" value="ECO:0007669"/>
    <property type="project" value="UniProtKB-SubCell"/>
</dbReference>
<keyword evidence="3 4" id="KW-0732">Signal</keyword>
<feature type="domain" description="C1q" evidence="5">
    <location>
        <begin position="148"/>
        <end position="277"/>
    </location>
</feature>
<dbReference type="InterPro" id="IPR008983">
    <property type="entry name" value="Tumour_necrosis_fac-like_dom"/>
</dbReference>
<dbReference type="SMART" id="SM00110">
    <property type="entry name" value="C1Q"/>
    <property type="match status" value="1"/>
</dbReference>
<comment type="subcellular location">
    <subcellularLocation>
        <location evidence="1">Secreted</location>
    </subcellularLocation>
</comment>
<dbReference type="Pfam" id="PF00386">
    <property type="entry name" value="C1q"/>
    <property type="match status" value="1"/>
</dbReference>
<gene>
    <name evidence="7" type="primary">LOC111113698</name>
</gene>
<dbReference type="AlphaFoldDB" id="A0A8B8BXW7"/>
<dbReference type="SUPFAM" id="SSF49842">
    <property type="entry name" value="TNF-like"/>
    <property type="match status" value="1"/>
</dbReference>
<dbReference type="InterPro" id="IPR001073">
    <property type="entry name" value="C1q_dom"/>
</dbReference>
<dbReference type="PROSITE" id="PS50871">
    <property type="entry name" value="C1Q"/>
    <property type="match status" value="1"/>
</dbReference>
<evidence type="ECO:0000256" key="1">
    <source>
        <dbReference type="ARBA" id="ARBA00004613"/>
    </source>
</evidence>
<dbReference type="InterPro" id="IPR050822">
    <property type="entry name" value="Cerebellin_Synaptic_Org"/>
</dbReference>
<evidence type="ECO:0000313" key="6">
    <source>
        <dbReference type="Proteomes" id="UP000694844"/>
    </source>
</evidence>
<keyword evidence="2" id="KW-0964">Secreted</keyword>
<name>A0A8B8BXW7_CRAVI</name>
<dbReference type="KEGG" id="cvn:111113698"/>
<evidence type="ECO:0000256" key="3">
    <source>
        <dbReference type="ARBA" id="ARBA00022729"/>
    </source>
</evidence>
<accession>A0A8B8BXW7</accession>